<organism evidence="1 2">
    <name type="scientific">Methylobacterium organophilum</name>
    <dbReference type="NCBI Taxonomy" id="410"/>
    <lineage>
        <taxon>Bacteria</taxon>
        <taxon>Pseudomonadati</taxon>
        <taxon>Pseudomonadota</taxon>
        <taxon>Alphaproteobacteria</taxon>
        <taxon>Hyphomicrobiales</taxon>
        <taxon>Methylobacteriaceae</taxon>
        <taxon>Methylobacterium</taxon>
    </lineage>
</organism>
<protein>
    <recommendedName>
        <fullName evidence="3">AsnC family transcriptional regulator</fullName>
    </recommendedName>
</protein>
<dbReference type="Proteomes" id="UP001055156">
    <property type="component" value="Unassembled WGS sequence"/>
</dbReference>
<dbReference type="EMBL" id="BPQV01000002">
    <property type="protein sequence ID" value="GJE25881.1"/>
    <property type="molecule type" value="Genomic_DNA"/>
</dbReference>
<gene>
    <name evidence="1" type="ORF">LKMONMHP_0724</name>
</gene>
<accession>A0ABQ4T6J9</accession>
<reference evidence="1" key="1">
    <citation type="journal article" date="2021" name="Front. Microbiol.">
        <title>Comprehensive Comparative Genomics and Phenotyping of Methylobacterium Species.</title>
        <authorList>
            <person name="Alessa O."/>
            <person name="Ogura Y."/>
            <person name="Fujitani Y."/>
            <person name="Takami H."/>
            <person name="Hayashi T."/>
            <person name="Sahin N."/>
            <person name="Tani A."/>
        </authorList>
    </citation>
    <scope>NUCLEOTIDE SEQUENCE</scope>
    <source>
        <strain evidence="1">NBRC 15689</strain>
    </source>
</reference>
<comment type="caution">
    <text evidence="1">The sequence shown here is derived from an EMBL/GenBank/DDBJ whole genome shotgun (WGS) entry which is preliminary data.</text>
</comment>
<evidence type="ECO:0000313" key="2">
    <source>
        <dbReference type="Proteomes" id="UP001055156"/>
    </source>
</evidence>
<dbReference type="RefSeq" id="WP_238309838.1">
    <property type="nucleotide sequence ID" value="NZ_BPQV01000002.1"/>
</dbReference>
<keyword evidence="2" id="KW-1185">Reference proteome</keyword>
<proteinExistence type="predicted"/>
<evidence type="ECO:0000313" key="1">
    <source>
        <dbReference type="EMBL" id="GJE25881.1"/>
    </source>
</evidence>
<reference evidence="1" key="2">
    <citation type="submission" date="2021-08" db="EMBL/GenBank/DDBJ databases">
        <authorList>
            <person name="Tani A."/>
            <person name="Ola A."/>
            <person name="Ogura Y."/>
            <person name="Katsura K."/>
            <person name="Hayashi T."/>
        </authorList>
    </citation>
    <scope>NUCLEOTIDE SEQUENCE</scope>
    <source>
        <strain evidence="1">NBRC 15689</strain>
    </source>
</reference>
<sequence length="74" mass="8403">MQFEYTRRSGALSPVTGAATFRVKRLTGISERKGSDLSHLIDPSYEYQSPRELRWHLADRFGLAPAKVSVREHA</sequence>
<name>A0ABQ4T6J9_METOR</name>
<evidence type="ECO:0008006" key="3">
    <source>
        <dbReference type="Google" id="ProtNLM"/>
    </source>
</evidence>